<name>A0A0N4YDA0_NIPBR</name>
<dbReference type="Proteomes" id="UP000271162">
    <property type="component" value="Unassembled WGS sequence"/>
</dbReference>
<reference evidence="4" key="1">
    <citation type="submission" date="2017-02" db="UniProtKB">
        <authorList>
            <consortium name="WormBaseParasite"/>
        </authorList>
    </citation>
    <scope>IDENTIFICATION</scope>
</reference>
<keyword evidence="1" id="KW-0732">Signal</keyword>
<dbReference type="WBParaSite" id="NBR_0001458201-mRNA-1">
    <property type="protein sequence ID" value="NBR_0001458201-mRNA-1"/>
    <property type="gene ID" value="NBR_0001458201"/>
</dbReference>
<feature type="signal peptide" evidence="1">
    <location>
        <begin position="1"/>
        <end position="20"/>
    </location>
</feature>
<protein>
    <submittedName>
        <fullName evidence="4">Secreted protein</fullName>
    </submittedName>
</protein>
<evidence type="ECO:0000313" key="4">
    <source>
        <dbReference type="WBParaSite" id="NBR_0001458201-mRNA-1"/>
    </source>
</evidence>
<dbReference type="EMBL" id="UYSL01021415">
    <property type="protein sequence ID" value="VDL78172.1"/>
    <property type="molecule type" value="Genomic_DNA"/>
</dbReference>
<accession>A0A0N4YDA0</accession>
<evidence type="ECO:0000256" key="1">
    <source>
        <dbReference type="SAM" id="SignalP"/>
    </source>
</evidence>
<evidence type="ECO:0000313" key="2">
    <source>
        <dbReference type="EMBL" id="VDL78172.1"/>
    </source>
</evidence>
<keyword evidence="3" id="KW-1185">Reference proteome</keyword>
<sequence>MVFSRIIILATVLITLEATGDECKFENTEFCELIGYSHDANQDSLELMVGVPIGNGTKALKLADKRVVAVLNTTEEQLIDALKAALRAELSAFVQVKADCFILDHSYNETCEKVFFEVAYAITGLILATINVHPSEGKKNEVDKLLSELDLLTAGFENKAYFLGKEILTII</sequence>
<reference evidence="2 3" key="2">
    <citation type="submission" date="2018-11" db="EMBL/GenBank/DDBJ databases">
        <authorList>
            <consortium name="Pathogen Informatics"/>
        </authorList>
    </citation>
    <scope>NUCLEOTIDE SEQUENCE [LARGE SCALE GENOMIC DNA]</scope>
</reference>
<dbReference type="AlphaFoldDB" id="A0A0N4YDA0"/>
<proteinExistence type="predicted"/>
<gene>
    <name evidence="2" type="ORF">NBR_LOCUS14583</name>
</gene>
<feature type="chain" id="PRO_5043125527" evidence="1">
    <location>
        <begin position="21"/>
        <end position="171"/>
    </location>
</feature>
<evidence type="ECO:0000313" key="3">
    <source>
        <dbReference type="Proteomes" id="UP000271162"/>
    </source>
</evidence>
<organism evidence="4">
    <name type="scientific">Nippostrongylus brasiliensis</name>
    <name type="common">Rat hookworm</name>
    <dbReference type="NCBI Taxonomy" id="27835"/>
    <lineage>
        <taxon>Eukaryota</taxon>
        <taxon>Metazoa</taxon>
        <taxon>Ecdysozoa</taxon>
        <taxon>Nematoda</taxon>
        <taxon>Chromadorea</taxon>
        <taxon>Rhabditida</taxon>
        <taxon>Rhabditina</taxon>
        <taxon>Rhabditomorpha</taxon>
        <taxon>Strongyloidea</taxon>
        <taxon>Heligmosomidae</taxon>
        <taxon>Nippostrongylus</taxon>
    </lineage>
</organism>